<dbReference type="InterPro" id="IPR024400">
    <property type="entry name" value="DUF2635"/>
</dbReference>
<organism evidence="1 2">
    <name type="scientific">Serratia marcescens</name>
    <dbReference type="NCBI Taxonomy" id="615"/>
    <lineage>
        <taxon>Bacteria</taxon>
        <taxon>Pseudomonadati</taxon>
        <taxon>Pseudomonadota</taxon>
        <taxon>Gammaproteobacteria</taxon>
        <taxon>Enterobacterales</taxon>
        <taxon>Yersiniaceae</taxon>
        <taxon>Serratia</taxon>
    </lineage>
</organism>
<dbReference type="Proteomes" id="UP000321126">
    <property type="component" value="Unassembled WGS sequence"/>
</dbReference>
<name>A0A5C7BV38_SERMA</name>
<evidence type="ECO:0000313" key="2">
    <source>
        <dbReference type="Proteomes" id="UP000321126"/>
    </source>
</evidence>
<dbReference type="Pfam" id="PF10948">
    <property type="entry name" value="DUF2635"/>
    <property type="match status" value="1"/>
</dbReference>
<reference evidence="1 2" key="1">
    <citation type="submission" date="2019-07" db="EMBL/GenBank/DDBJ databases">
        <title>Serratia strains were isolated from fresh produce.</title>
        <authorList>
            <person name="Cho G.-S."/>
            <person name="Stein M."/>
            <person name="Lee W."/>
            <person name="Suh S.H."/>
            <person name="Franz C.M.A.P."/>
        </authorList>
    </citation>
    <scope>NUCLEOTIDE SEQUENCE [LARGE SCALE GENOMIC DNA]</scope>
    <source>
        <strain evidence="1 2">S16</strain>
    </source>
</reference>
<comment type="caution">
    <text evidence="1">The sequence shown here is derived from an EMBL/GenBank/DDBJ whole genome shotgun (WGS) entry which is preliminary data.</text>
</comment>
<evidence type="ECO:0000313" key="1">
    <source>
        <dbReference type="EMBL" id="TXE27177.1"/>
    </source>
</evidence>
<proteinExistence type="predicted"/>
<sequence>MTVKAKDGVRVPREDDPHRYITHEAAVEVEASAYYLRRLQEGDLVIAAPTADPVAPADADVAPVEVAASTDKGKGKK</sequence>
<dbReference type="AlphaFoldDB" id="A0A5C7BV38"/>
<accession>A0A5C7BV38</accession>
<dbReference type="EMBL" id="VOUQ01000019">
    <property type="protein sequence ID" value="TXE27177.1"/>
    <property type="molecule type" value="Genomic_DNA"/>
</dbReference>
<gene>
    <name evidence="1" type="ORF">FOT62_22795</name>
</gene>
<protein>
    <submittedName>
        <fullName evidence="1">DUF2635 domain-containing protein</fullName>
    </submittedName>
</protein>